<keyword evidence="3" id="KW-1185">Reference proteome</keyword>
<evidence type="ECO:0000313" key="3">
    <source>
        <dbReference type="Proteomes" id="UP001157440"/>
    </source>
</evidence>
<dbReference type="CDD" id="cd00130">
    <property type="entry name" value="PAS"/>
    <property type="match status" value="1"/>
</dbReference>
<protein>
    <recommendedName>
        <fullName evidence="1">PAS fold-3 domain-containing protein</fullName>
    </recommendedName>
</protein>
<comment type="caution">
    <text evidence="2">The sequence shown here is derived from an EMBL/GenBank/DDBJ whole genome shotgun (WGS) entry which is preliminary data.</text>
</comment>
<accession>A0AA37TFH3</accession>
<dbReference type="Proteomes" id="UP001157440">
    <property type="component" value="Unassembled WGS sequence"/>
</dbReference>
<name>A0AA37TFH3_9HYPH</name>
<dbReference type="Pfam" id="PF08447">
    <property type="entry name" value="PAS_3"/>
    <property type="match status" value="1"/>
</dbReference>
<dbReference type="AlphaFoldDB" id="A0AA37TFH3"/>
<dbReference type="InterPro" id="IPR035965">
    <property type="entry name" value="PAS-like_dom_sf"/>
</dbReference>
<dbReference type="Gene3D" id="3.30.450.20">
    <property type="entry name" value="PAS domain"/>
    <property type="match status" value="1"/>
</dbReference>
<dbReference type="EMBL" id="BSPL01000023">
    <property type="protein sequence ID" value="GLS72779.1"/>
    <property type="molecule type" value="Genomic_DNA"/>
</dbReference>
<reference evidence="3" key="1">
    <citation type="journal article" date="2019" name="Int. J. Syst. Evol. Microbiol.">
        <title>The Global Catalogue of Microorganisms (GCM) 10K type strain sequencing project: providing services to taxonomists for standard genome sequencing and annotation.</title>
        <authorList>
            <consortium name="The Broad Institute Genomics Platform"/>
            <consortium name="The Broad Institute Genome Sequencing Center for Infectious Disease"/>
            <person name="Wu L."/>
            <person name="Ma J."/>
        </authorList>
    </citation>
    <scope>NUCLEOTIDE SEQUENCE [LARGE SCALE GENOMIC DNA]</scope>
    <source>
        <strain evidence="3">NBRC 103632</strain>
    </source>
</reference>
<dbReference type="Gene3D" id="2.10.70.100">
    <property type="match status" value="1"/>
</dbReference>
<evidence type="ECO:0000313" key="2">
    <source>
        <dbReference type="EMBL" id="GLS72779.1"/>
    </source>
</evidence>
<organism evidence="2 3">
    <name type="scientific">Methylobacterium tardum</name>
    <dbReference type="NCBI Taxonomy" id="374432"/>
    <lineage>
        <taxon>Bacteria</taxon>
        <taxon>Pseudomonadati</taxon>
        <taxon>Pseudomonadota</taxon>
        <taxon>Alphaproteobacteria</taxon>
        <taxon>Hyphomicrobiales</taxon>
        <taxon>Methylobacteriaceae</taxon>
        <taxon>Methylobacterium</taxon>
    </lineage>
</organism>
<sequence length="211" mass="23162">MPRRSADAHLSAASLPLTTLDIGLWEEDVDADRVRADEVMARMFGLSGAAVTEGISRAHLLSIFHPEDVARDPERRRSVREEGGLFVWEHRILPAPGVVRWVLARGHYERDVDGGMRGRGIVIDVTDSRTDSRIDGPAHFLAAFETSGSVLERIADNAIEACDLIRSLDADKAARLRLLVDALLHELGRQLAASLHEDAARPAISRGSKVH</sequence>
<dbReference type="InterPro" id="IPR013655">
    <property type="entry name" value="PAS_fold_3"/>
</dbReference>
<proteinExistence type="predicted"/>
<feature type="domain" description="PAS fold-3" evidence="1">
    <location>
        <begin position="34"/>
        <end position="115"/>
    </location>
</feature>
<dbReference type="InterPro" id="IPR000014">
    <property type="entry name" value="PAS"/>
</dbReference>
<evidence type="ECO:0000259" key="1">
    <source>
        <dbReference type="Pfam" id="PF08447"/>
    </source>
</evidence>
<gene>
    <name evidence="2" type="ORF">GCM10007890_47940</name>
</gene>
<dbReference type="RefSeq" id="WP_043075221.1">
    <property type="nucleotide sequence ID" value="NZ_BPQZ01000003.1"/>
</dbReference>
<dbReference type="SUPFAM" id="SSF55785">
    <property type="entry name" value="PYP-like sensor domain (PAS domain)"/>
    <property type="match status" value="1"/>
</dbReference>